<dbReference type="EMBL" id="CM023470">
    <property type="protein sequence ID" value="KAH7979323.1"/>
    <property type="molecule type" value="Genomic_DNA"/>
</dbReference>
<dbReference type="Proteomes" id="UP000821865">
    <property type="component" value="Chromosome 1"/>
</dbReference>
<sequence>MAYQVEGVSITPAELEADSRWIRGVKAHRAAAAHQAVASTPPASPPSKTPTPPPAATPSSTTLRRHAPLPRLPAEDFKIVFRPGGGLDLRTTTNGALLQILCTLATIDYATARTADRVRINPHNSLTVAPHLNPALVSTFGYRNSAWVPPLTPCVPTWQHPTTPSAALYTTPWTPKPRTRSSKIYKP</sequence>
<organism evidence="1 2">
    <name type="scientific">Dermacentor silvarum</name>
    <name type="common">Tick</name>
    <dbReference type="NCBI Taxonomy" id="543639"/>
    <lineage>
        <taxon>Eukaryota</taxon>
        <taxon>Metazoa</taxon>
        <taxon>Ecdysozoa</taxon>
        <taxon>Arthropoda</taxon>
        <taxon>Chelicerata</taxon>
        <taxon>Arachnida</taxon>
        <taxon>Acari</taxon>
        <taxon>Parasitiformes</taxon>
        <taxon>Ixodida</taxon>
        <taxon>Ixodoidea</taxon>
        <taxon>Ixodidae</taxon>
        <taxon>Rhipicephalinae</taxon>
        <taxon>Dermacentor</taxon>
    </lineage>
</organism>
<comment type="caution">
    <text evidence="1">The sequence shown here is derived from an EMBL/GenBank/DDBJ whole genome shotgun (WGS) entry which is preliminary data.</text>
</comment>
<evidence type="ECO:0000313" key="2">
    <source>
        <dbReference type="Proteomes" id="UP000821865"/>
    </source>
</evidence>
<name>A0ACB8DY98_DERSI</name>
<proteinExistence type="predicted"/>
<accession>A0ACB8DY98</accession>
<reference evidence="1" key="1">
    <citation type="submission" date="2020-05" db="EMBL/GenBank/DDBJ databases">
        <title>Large-scale comparative analyses of tick genomes elucidate their genetic diversity and vector capacities.</title>
        <authorList>
            <person name="Jia N."/>
            <person name="Wang J."/>
            <person name="Shi W."/>
            <person name="Du L."/>
            <person name="Sun Y."/>
            <person name="Zhan W."/>
            <person name="Jiang J."/>
            <person name="Wang Q."/>
            <person name="Zhang B."/>
            <person name="Ji P."/>
            <person name="Sakyi L.B."/>
            <person name="Cui X."/>
            <person name="Yuan T."/>
            <person name="Jiang B."/>
            <person name="Yang W."/>
            <person name="Lam T.T.-Y."/>
            <person name="Chang Q."/>
            <person name="Ding S."/>
            <person name="Wang X."/>
            <person name="Zhu J."/>
            <person name="Ruan X."/>
            <person name="Zhao L."/>
            <person name="Wei J."/>
            <person name="Que T."/>
            <person name="Du C."/>
            <person name="Cheng J."/>
            <person name="Dai P."/>
            <person name="Han X."/>
            <person name="Huang E."/>
            <person name="Gao Y."/>
            <person name="Liu J."/>
            <person name="Shao H."/>
            <person name="Ye R."/>
            <person name="Li L."/>
            <person name="Wei W."/>
            <person name="Wang X."/>
            <person name="Wang C."/>
            <person name="Yang T."/>
            <person name="Huo Q."/>
            <person name="Li W."/>
            <person name="Guo W."/>
            <person name="Chen H."/>
            <person name="Zhou L."/>
            <person name="Ni X."/>
            <person name="Tian J."/>
            <person name="Zhou Y."/>
            <person name="Sheng Y."/>
            <person name="Liu T."/>
            <person name="Pan Y."/>
            <person name="Xia L."/>
            <person name="Li J."/>
            <person name="Zhao F."/>
            <person name="Cao W."/>
        </authorList>
    </citation>
    <scope>NUCLEOTIDE SEQUENCE</scope>
    <source>
        <strain evidence="1">Dsil-2018</strain>
    </source>
</reference>
<gene>
    <name evidence="1" type="ORF">HPB49_009045</name>
</gene>
<evidence type="ECO:0000313" key="1">
    <source>
        <dbReference type="EMBL" id="KAH7979323.1"/>
    </source>
</evidence>
<keyword evidence="2" id="KW-1185">Reference proteome</keyword>
<protein>
    <submittedName>
        <fullName evidence="1">Uncharacterized protein</fullName>
    </submittedName>
</protein>